<comment type="pathway">
    <text evidence="4">Pyrimidine metabolism; dTTP biosynthesis.</text>
</comment>
<feature type="binding site" description="in other chain" evidence="4">
    <location>
        <position position="241"/>
    </location>
    <ligand>
        <name>dUMP</name>
        <dbReference type="ChEBI" id="CHEBI:246422"/>
        <note>ligand shared between dimeric partners</note>
    </ligand>
</feature>
<evidence type="ECO:0000256" key="4">
    <source>
        <dbReference type="HAMAP-Rule" id="MF_00008"/>
    </source>
</evidence>
<evidence type="ECO:0000313" key="6">
    <source>
        <dbReference type="EMBL" id="OGF21065.1"/>
    </source>
</evidence>
<dbReference type="Proteomes" id="UP000177407">
    <property type="component" value="Unassembled WGS sequence"/>
</dbReference>
<comment type="similarity">
    <text evidence="4">Belongs to the thymidylate synthase family. Bacterial-type ThyA subfamily.</text>
</comment>
<evidence type="ECO:0000313" key="7">
    <source>
        <dbReference type="Proteomes" id="UP000177407"/>
    </source>
</evidence>
<feature type="binding site" description="in other chain" evidence="4">
    <location>
        <begin position="230"/>
        <end position="233"/>
    </location>
    <ligand>
        <name>dUMP</name>
        <dbReference type="ChEBI" id="CHEBI:246422"/>
        <note>ligand shared between dimeric partners</note>
    </ligand>
</feature>
<keyword evidence="2 4" id="KW-0489">Methyltransferase</keyword>
<comment type="subunit">
    <text evidence="4">Homodimer.</text>
</comment>
<dbReference type="PANTHER" id="PTHR11548">
    <property type="entry name" value="THYMIDYLATE SYNTHASE 1"/>
    <property type="match status" value="1"/>
</dbReference>
<dbReference type="Pfam" id="PF00303">
    <property type="entry name" value="Thymidylat_synt"/>
    <property type="match status" value="1"/>
</dbReference>
<dbReference type="GO" id="GO:0004799">
    <property type="term" value="F:thymidylate synthase activity"/>
    <property type="evidence" value="ECO:0007669"/>
    <property type="project" value="UniProtKB-UniRule"/>
</dbReference>
<dbReference type="InterPro" id="IPR000398">
    <property type="entry name" value="Thymidylate_synthase"/>
</dbReference>
<feature type="binding site" evidence="4">
    <location>
        <position position="327"/>
    </location>
    <ligand>
        <name>(6R)-5,10-methylene-5,6,7,8-tetrahydrofolate</name>
        <dbReference type="ChEBI" id="CHEBI:15636"/>
    </ligand>
</feature>
<reference evidence="6 7" key="1">
    <citation type="journal article" date="2016" name="Nat. Commun.">
        <title>Thousands of microbial genomes shed light on interconnected biogeochemical processes in an aquifer system.</title>
        <authorList>
            <person name="Anantharaman K."/>
            <person name="Brown C.T."/>
            <person name="Hug L.A."/>
            <person name="Sharon I."/>
            <person name="Castelle C.J."/>
            <person name="Probst A.J."/>
            <person name="Thomas B.C."/>
            <person name="Singh A."/>
            <person name="Wilkins M.J."/>
            <person name="Karaoz U."/>
            <person name="Brodie E.L."/>
            <person name="Williams K.H."/>
            <person name="Hubbard S.S."/>
            <person name="Banfield J.F."/>
        </authorList>
    </citation>
    <scope>NUCLEOTIDE SEQUENCE [LARGE SCALE GENOMIC DNA]</scope>
</reference>
<evidence type="ECO:0000256" key="3">
    <source>
        <dbReference type="ARBA" id="ARBA00022679"/>
    </source>
</evidence>
<dbReference type="GO" id="GO:0032259">
    <property type="term" value="P:methylation"/>
    <property type="evidence" value="ECO:0007669"/>
    <property type="project" value="UniProtKB-KW"/>
</dbReference>
<dbReference type="GO" id="GO:0005829">
    <property type="term" value="C:cytosol"/>
    <property type="evidence" value="ECO:0007669"/>
    <property type="project" value="TreeGrafter"/>
</dbReference>
<feature type="binding site" description="in other chain" evidence="4">
    <location>
        <begin position="271"/>
        <end position="273"/>
    </location>
    <ligand>
        <name>dUMP</name>
        <dbReference type="ChEBI" id="CHEBI:246422"/>
        <note>ligand shared between dimeric partners</note>
    </ligand>
</feature>
<dbReference type="PRINTS" id="PR00108">
    <property type="entry name" value="THYMDSNTHASE"/>
</dbReference>
<comment type="caution">
    <text evidence="4">Lacks conserved residue(s) required for the propagation of feature annotation.</text>
</comment>
<organism evidence="6 7">
    <name type="scientific">Candidatus Falkowbacteria bacterium RIFOXYA2_FULL_38_12</name>
    <dbReference type="NCBI Taxonomy" id="1797993"/>
    <lineage>
        <taxon>Bacteria</taxon>
        <taxon>Candidatus Falkowiibacteriota</taxon>
    </lineage>
</organism>
<accession>A0A1F5S2Z7</accession>
<feature type="binding site" evidence="4">
    <location>
        <position position="233"/>
    </location>
    <ligand>
        <name>(6R)-5,10-methylene-5,6,7,8-tetrahydrofolate</name>
        <dbReference type="ChEBI" id="CHEBI:15636"/>
    </ligand>
</feature>
<dbReference type="InterPro" id="IPR045097">
    <property type="entry name" value="Thymidate_synth/dCMP_Mease"/>
</dbReference>
<dbReference type="PANTHER" id="PTHR11548:SF1">
    <property type="entry name" value="THYMIDYLATE SYNTHASE 1"/>
    <property type="match status" value="1"/>
</dbReference>
<sequence>MDKHPEYQYLDLAQDILDHGSDKKLFFTPEVLEEYKKKGEEPPFIRSIFGRQIRFDLSQGFPLLTTKKTFFRGILVELLWFLSGSTNIKPLVDQKVHIWDEWAWKRYHKHCLANTPADDLTQEQFIEKLKELPADDEWVKKWGDLVMVYGKMWRRWPASDGREIDQLGWCIKGLKDKPYRKSYVVSAWNPDFIYAMASKGNANEVPPFCHTTFQFQATADGRLNLGLYQRSADLFLGVPFNIASYAMLLLMVSQITGLAPGEFVHTFGDVHLYSNHFDQIKEQLSRKPFPFPALKINPEIKNIDDFKFEDFELQNYESHPAIKAEIANIGGF</sequence>
<dbReference type="HAMAP" id="MF_00008">
    <property type="entry name" value="Thymidy_synth_bact"/>
    <property type="match status" value="1"/>
</dbReference>
<dbReference type="NCBIfam" id="NF002496">
    <property type="entry name" value="PRK01827.1-2"/>
    <property type="match status" value="1"/>
</dbReference>
<dbReference type="EMBL" id="MFGA01000016">
    <property type="protein sequence ID" value="OGF21065.1"/>
    <property type="molecule type" value="Genomic_DNA"/>
</dbReference>
<keyword evidence="4" id="KW-0545">Nucleotide biosynthesis</keyword>
<comment type="function">
    <text evidence="4">Catalyzes the reductive methylation of 2'-deoxyuridine-5'-monophosphate (dUMP) to 2'-deoxythymidine-5'-monophosphate (dTMP) while utilizing 5,10-methylenetetrahydrofolate (mTHF) as the methyl donor and reductant in the reaction, yielding dihydrofolate (DHF) as a by-product. This enzymatic reaction provides an intracellular de novo source of dTMP, an essential precursor for DNA biosynthesis.</text>
</comment>
<keyword evidence="3 4" id="KW-0808">Transferase</keyword>
<feature type="domain" description="Thymidylate synthase/dCMP hydroxymethylase" evidence="5">
    <location>
        <begin position="8"/>
        <end position="327"/>
    </location>
</feature>
<comment type="caution">
    <text evidence="6">The sequence shown here is derived from an EMBL/GenBank/DDBJ whole genome shotgun (WGS) entry which is preliminary data.</text>
</comment>
<dbReference type="GO" id="GO:0006231">
    <property type="term" value="P:dTMP biosynthetic process"/>
    <property type="evidence" value="ECO:0007669"/>
    <property type="project" value="UniProtKB-UniRule"/>
</dbReference>
<gene>
    <name evidence="4" type="primary">thyA</name>
    <name evidence="6" type="ORF">A2257_01470</name>
</gene>
<comment type="subcellular location">
    <subcellularLocation>
        <location evidence="4">Cytoplasm</location>
    </subcellularLocation>
</comment>
<evidence type="ECO:0000259" key="5">
    <source>
        <dbReference type="Pfam" id="PF00303"/>
    </source>
</evidence>
<dbReference type="Gene3D" id="3.30.572.10">
    <property type="entry name" value="Thymidylate synthase/dCMP hydroxymethylase domain"/>
    <property type="match status" value="1"/>
</dbReference>
<feature type="active site" description="Nucleophile" evidence="4">
    <location>
        <position position="209"/>
    </location>
</feature>
<dbReference type="CDD" id="cd00351">
    <property type="entry name" value="TS_Pyrimidine_HMase"/>
    <property type="match status" value="1"/>
</dbReference>
<comment type="catalytic activity">
    <reaction evidence="4">
        <text>dUMP + (6R)-5,10-methylene-5,6,7,8-tetrahydrofolate = 7,8-dihydrofolate + dTMP</text>
        <dbReference type="Rhea" id="RHEA:12104"/>
        <dbReference type="ChEBI" id="CHEBI:15636"/>
        <dbReference type="ChEBI" id="CHEBI:57451"/>
        <dbReference type="ChEBI" id="CHEBI:63528"/>
        <dbReference type="ChEBI" id="CHEBI:246422"/>
        <dbReference type="EC" id="2.1.1.45"/>
    </reaction>
</comment>
<dbReference type="UniPathway" id="UPA00575"/>
<name>A0A1F5S2Z7_9BACT</name>
<dbReference type="InterPro" id="IPR023451">
    <property type="entry name" value="Thymidate_synth/dCMP_Mease_dom"/>
</dbReference>
<dbReference type="NCBIfam" id="TIGR03284">
    <property type="entry name" value="thym_sym"/>
    <property type="match status" value="1"/>
</dbReference>
<evidence type="ECO:0000256" key="1">
    <source>
        <dbReference type="ARBA" id="ARBA00011947"/>
    </source>
</evidence>
<dbReference type="EC" id="2.1.1.45" evidence="1 4"/>
<dbReference type="InterPro" id="IPR036926">
    <property type="entry name" value="Thymidate_synth/dCMP_Mease_sf"/>
</dbReference>
<keyword evidence="4" id="KW-0963">Cytoplasm</keyword>
<dbReference type="SUPFAM" id="SSF55831">
    <property type="entry name" value="Thymidylate synthase/dCMP hydroxymethylase"/>
    <property type="match status" value="1"/>
</dbReference>
<dbReference type="GO" id="GO:0006235">
    <property type="term" value="P:dTTP biosynthetic process"/>
    <property type="evidence" value="ECO:0007669"/>
    <property type="project" value="UniProtKB-UniRule"/>
</dbReference>
<dbReference type="AlphaFoldDB" id="A0A1F5S2Z7"/>
<evidence type="ECO:0000256" key="2">
    <source>
        <dbReference type="ARBA" id="ARBA00022603"/>
    </source>
</evidence>
<proteinExistence type="inferred from homology"/>
<protein>
    <recommendedName>
        <fullName evidence="1 4">Thymidylate synthase</fullName>
        <shortName evidence="4">TS</shortName>
        <shortName evidence="4">TSase</shortName>
        <ecNumber evidence="1 4">2.1.1.45</ecNumber>
    </recommendedName>
</protein>